<dbReference type="CDD" id="cd00473">
    <property type="entry name" value="bS6"/>
    <property type="match status" value="1"/>
</dbReference>
<dbReference type="GO" id="GO:0006412">
    <property type="term" value="P:translation"/>
    <property type="evidence" value="ECO:0007669"/>
    <property type="project" value="InterPro"/>
</dbReference>
<dbReference type="InterPro" id="IPR020814">
    <property type="entry name" value="Ribosomal_S6_plastid/chlpt"/>
</dbReference>
<organism evidence="2">
    <name type="scientific">marine metagenome</name>
    <dbReference type="NCBI Taxonomy" id="408172"/>
    <lineage>
        <taxon>unclassified sequences</taxon>
        <taxon>metagenomes</taxon>
        <taxon>ecological metagenomes</taxon>
    </lineage>
</organism>
<reference evidence="2" key="1">
    <citation type="submission" date="2018-05" db="EMBL/GenBank/DDBJ databases">
        <authorList>
            <person name="Lanie J.A."/>
            <person name="Ng W.-L."/>
            <person name="Kazmierczak K.M."/>
            <person name="Andrzejewski T.M."/>
            <person name="Davidsen T.M."/>
            <person name="Wayne K.J."/>
            <person name="Tettelin H."/>
            <person name="Glass J.I."/>
            <person name="Rusch D."/>
            <person name="Podicherti R."/>
            <person name="Tsui H.-C.T."/>
            <person name="Winkler M.E."/>
        </authorList>
    </citation>
    <scope>NUCLEOTIDE SEQUENCE</scope>
</reference>
<dbReference type="Pfam" id="PF01250">
    <property type="entry name" value="Ribosomal_S6"/>
    <property type="match status" value="1"/>
</dbReference>
<dbReference type="Gene3D" id="3.30.70.60">
    <property type="match status" value="1"/>
</dbReference>
<dbReference type="InterPro" id="IPR035980">
    <property type="entry name" value="Ribosomal_bS6_sf"/>
</dbReference>
<evidence type="ECO:0000313" key="2">
    <source>
        <dbReference type="EMBL" id="SVA46745.1"/>
    </source>
</evidence>
<dbReference type="GO" id="GO:0019843">
    <property type="term" value="F:rRNA binding"/>
    <property type="evidence" value="ECO:0007669"/>
    <property type="project" value="InterPro"/>
</dbReference>
<proteinExistence type="inferred from homology"/>
<name>A0A381W2G7_9ZZZZ</name>
<sequence>MRAYELMIIFDGDLDEEAVSGQLAKITGTIEAEGGRIASLVDTEPWGRRRFAYRIHHKWEGFYVVLEVVTEARDVASTDRILRLADRSEIVRHKILRLPDEEAARRGLLGDAVPAEAG</sequence>
<dbReference type="NCBIfam" id="TIGR00166">
    <property type="entry name" value="S6"/>
    <property type="match status" value="1"/>
</dbReference>
<dbReference type="GO" id="GO:0003735">
    <property type="term" value="F:structural constituent of ribosome"/>
    <property type="evidence" value="ECO:0007669"/>
    <property type="project" value="InterPro"/>
</dbReference>
<gene>
    <name evidence="2" type="ORF">METZ01_LOCUS99599</name>
</gene>
<dbReference type="InterPro" id="IPR014717">
    <property type="entry name" value="Transl_elong_EF1B/ribsomal_bS6"/>
</dbReference>
<dbReference type="AlphaFoldDB" id="A0A381W2G7"/>
<dbReference type="InterPro" id="IPR000529">
    <property type="entry name" value="Ribosomal_bS6"/>
</dbReference>
<dbReference type="HAMAP" id="MF_00360">
    <property type="entry name" value="Ribosomal_bS6"/>
    <property type="match status" value="1"/>
</dbReference>
<protein>
    <recommendedName>
        <fullName evidence="3">30S ribosomal protein S6</fullName>
    </recommendedName>
</protein>
<accession>A0A381W2G7</accession>
<dbReference type="GO" id="GO:0005840">
    <property type="term" value="C:ribosome"/>
    <property type="evidence" value="ECO:0007669"/>
    <property type="project" value="InterPro"/>
</dbReference>
<comment type="similarity">
    <text evidence="1">Belongs to the bacterial ribosomal protein bS6 family.</text>
</comment>
<dbReference type="EMBL" id="UINC01010516">
    <property type="protein sequence ID" value="SVA46745.1"/>
    <property type="molecule type" value="Genomic_DNA"/>
</dbReference>
<evidence type="ECO:0000256" key="1">
    <source>
        <dbReference type="ARBA" id="ARBA00009512"/>
    </source>
</evidence>
<evidence type="ECO:0008006" key="3">
    <source>
        <dbReference type="Google" id="ProtNLM"/>
    </source>
</evidence>
<dbReference type="SUPFAM" id="SSF54995">
    <property type="entry name" value="Ribosomal protein S6"/>
    <property type="match status" value="1"/>
</dbReference>